<reference evidence="9" key="2">
    <citation type="journal article" date="2019" name="Appl. Environ. Microbiol.">
        <title>An in vitro enrichment strategy for formulating synergistic synbiotics.</title>
        <authorList>
            <person name="Kok C.R."/>
            <person name="Quintero D.F.G."/>
            <person name="Niyirora C."/>
            <person name="Rose D."/>
            <person name="Li A."/>
            <person name="Hutkins R."/>
        </authorList>
    </citation>
    <scope>NUCLEOTIDE SEQUENCE</scope>
    <source>
        <strain evidence="9">CR15</strain>
    </source>
</reference>
<feature type="transmembrane region" description="Helical" evidence="7">
    <location>
        <begin position="445"/>
        <end position="466"/>
    </location>
</feature>
<feature type="transmembrane region" description="Helical" evidence="7">
    <location>
        <begin position="111"/>
        <end position="130"/>
    </location>
</feature>
<dbReference type="PANTHER" id="PTHR30250">
    <property type="entry name" value="PST FAMILY PREDICTED COLANIC ACID TRANSPORTER"/>
    <property type="match status" value="1"/>
</dbReference>
<reference evidence="8 10" key="1">
    <citation type="journal article" date="2018" name="Sci. Rep.">
        <title>Genomic diversity and distribution of Bifidobacterium longum subsp. longum across the human lifespan.</title>
        <authorList>
            <person name="Odamaki T."/>
            <person name="Bottacini F."/>
            <person name="Kato K."/>
            <person name="Mitsuyama E."/>
            <person name="Yoshida K."/>
            <person name="Horigome A."/>
            <person name="Xiao J.Z."/>
            <person name="van Sinderen D."/>
        </authorList>
    </citation>
    <scope>NUCLEOTIDE SEQUENCE [LARGE SCALE GENOMIC DNA]</scope>
    <source>
        <strain evidence="8 10">MCC10116</strain>
    </source>
</reference>
<feature type="transmembrane region" description="Helical" evidence="7">
    <location>
        <begin position="20"/>
        <end position="42"/>
    </location>
</feature>
<feature type="transmembrane region" description="Helical" evidence="7">
    <location>
        <begin position="48"/>
        <end position="72"/>
    </location>
</feature>
<protein>
    <submittedName>
        <fullName evidence="8">Flippase</fullName>
    </submittedName>
    <submittedName>
        <fullName evidence="9">Lipopolysaccharide biosynthesis protein</fullName>
    </submittedName>
</protein>
<evidence type="ECO:0000256" key="3">
    <source>
        <dbReference type="ARBA" id="ARBA00022475"/>
    </source>
</evidence>
<accession>A0A4R0U1H8</accession>
<feature type="transmembrane region" description="Helical" evidence="7">
    <location>
        <begin position="416"/>
        <end position="439"/>
    </location>
</feature>
<organism evidence="8 10">
    <name type="scientific">Bifidobacterium longum subsp. longum</name>
    <dbReference type="NCBI Taxonomy" id="1679"/>
    <lineage>
        <taxon>Bacteria</taxon>
        <taxon>Bacillati</taxon>
        <taxon>Actinomycetota</taxon>
        <taxon>Actinomycetes</taxon>
        <taxon>Bifidobacteriales</taxon>
        <taxon>Bifidobacteriaceae</taxon>
        <taxon>Bifidobacterium</taxon>
    </lineage>
</organism>
<keyword evidence="3" id="KW-1003">Cell membrane</keyword>
<dbReference type="CDD" id="cd13127">
    <property type="entry name" value="MATE_tuaB_like"/>
    <property type="match status" value="1"/>
</dbReference>
<feature type="transmembrane region" description="Helical" evidence="7">
    <location>
        <begin position="384"/>
        <end position="404"/>
    </location>
</feature>
<keyword evidence="4 7" id="KW-0812">Transmembrane</keyword>
<dbReference type="Proteomes" id="UP000315512">
    <property type="component" value="Unassembled WGS sequence"/>
</dbReference>
<name>A0A4R0U1H8_BIFLL</name>
<dbReference type="Pfam" id="PF13440">
    <property type="entry name" value="Polysacc_synt_3"/>
    <property type="match status" value="1"/>
</dbReference>
<keyword evidence="5 7" id="KW-1133">Transmembrane helix</keyword>
<dbReference type="RefSeq" id="WP_052465149.1">
    <property type="nucleotide sequence ID" value="NZ_CABWKA010000001.1"/>
</dbReference>
<reference evidence="8" key="3">
    <citation type="submission" date="2019-02" db="EMBL/GenBank/DDBJ databases">
        <authorList>
            <person name="Odamaki T."/>
        </authorList>
    </citation>
    <scope>NUCLEOTIDE SEQUENCE</scope>
    <source>
        <strain evidence="8">MCC10116</strain>
    </source>
</reference>
<dbReference type="PANTHER" id="PTHR30250:SF10">
    <property type="entry name" value="LIPOPOLYSACCHARIDE BIOSYNTHESIS PROTEIN WZXC"/>
    <property type="match status" value="1"/>
</dbReference>
<evidence type="ECO:0000256" key="1">
    <source>
        <dbReference type="ARBA" id="ARBA00004651"/>
    </source>
</evidence>
<comment type="caution">
    <text evidence="8">The sequence shown here is derived from an EMBL/GenBank/DDBJ whole genome shotgun (WGS) entry which is preliminary data.</text>
</comment>
<feature type="transmembrane region" description="Helical" evidence="7">
    <location>
        <begin position="150"/>
        <end position="173"/>
    </location>
</feature>
<reference evidence="9" key="4">
    <citation type="submission" date="2019-04" db="EMBL/GenBank/DDBJ databases">
        <authorList>
            <person name="Kok C.R."/>
            <person name="Hutkins R."/>
        </authorList>
    </citation>
    <scope>NUCLEOTIDE SEQUENCE</scope>
    <source>
        <strain evidence="9">CR15</strain>
    </source>
</reference>
<gene>
    <name evidence="9" type="ORF">FCO76_08910</name>
    <name evidence="8" type="ORF">MCC10116_0371</name>
</gene>
<evidence type="ECO:0000313" key="8">
    <source>
        <dbReference type="EMBL" id="TCF65786.1"/>
    </source>
</evidence>
<dbReference type="Proteomes" id="UP000292787">
    <property type="component" value="Unassembled WGS sequence"/>
</dbReference>
<dbReference type="AlphaFoldDB" id="A0A4R0U1H8"/>
<evidence type="ECO:0000256" key="5">
    <source>
        <dbReference type="ARBA" id="ARBA00022989"/>
    </source>
</evidence>
<dbReference type="EMBL" id="SZNG01000014">
    <property type="protein sequence ID" value="TPH34980.1"/>
    <property type="molecule type" value="Genomic_DNA"/>
</dbReference>
<feature type="transmembrane region" description="Helical" evidence="7">
    <location>
        <begin position="218"/>
        <end position="243"/>
    </location>
</feature>
<dbReference type="EMBL" id="SHTF01000004">
    <property type="protein sequence ID" value="TCF65786.1"/>
    <property type="molecule type" value="Genomic_DNA"/>
</dbReference>
<evidence type="ECO:0000256" key="2">
    <source>
        <dbReference type="ARBA" id="ARBA00007430"/>
    </source>
</evidence>
<feature type="transmembrane region" description="Helical" evidence="7">
    <location>
        <begin position="84"/>
        <end position="105"/>
    </location>
</feature>
<feature type="transmembrane region" description="Helical" evidence="7">
    <location>
        <begin position="296"/>
        <end position="318"/>
    </location>
</feature>
<sequence>MNDSNKQMKYSVISGLFWKFAERMSSQLVSVIVTIILARLLMPSDYGTVTLVTIFITIANVFVNDGFGVALIQKKDADGLDFSSVFYFGIAFSTFLYLVIFFGIAPLVASFYKMPILVPVLRVLALQLPVAAVNSVQQAYVSRNMIFKKFFYSTTIGTLISAIIGIGMAYFGMGVWALVAQYLSNTIINTFTLRTIIEWRPKLEFSFERLRGLFRFGWKLLIQSLMVTIYGNLRSLVIGKVYSAKDLAYYDRGSYYPNLIVVNVDAAMSSALFPAMSHEQASVERVRAITRRAIKMSSYIMSPLLVGFAACGTTFVSVLLTDKWLPIVPFLQIICINLLFRPAQTASLQAIKAIGRSDLVLKMDIPIRIFGLASLIVTVRFGTIYIAFSEVLVGILGVILYSIGCNKTIGYKLKDLYWDFASNVLQALVMGAAVFGIGYLQINKILLLLLQLIVGGFVYVLVNVICKNENFNYLVSTAKEYISRRK</sequence>
<keyword evidence="6 7" id="KW-0472">Membrane</keyword>
<dbReference type="InterPro" id="IPR050833">
    <property type="entry name" value="Poly_Biosynth_Transport"/>
</dbReference>
<proteinExistence type="inferred from homology"/>
<evidence type="ECO:0000313" key="10">
    <source>
        <dbReference type="Proteomes" id="UP000292787"/>
    </source>
</evidence>
<evidence type="ECO:0000256" key="7">
    <source>
        <dbReference type="SAM" id="Phobius"/>
    </source>
</evidence>
<evidence type="ECO:0000256" key="6">
    <source>
        <dbReference type="ARBA" id="ARBA00023136"/>
    </source>
</evidence>
<dbReference type="GO" id="GO:0005886">
    <property type="term" value="C:plasma membrane"/>
    <property type="evidence" value="ECO:0007669"/>
    <property type="project" value="UniProtKB-SubCell"/>
</dbReference>
<comment type="subcellular location">
    <subcellularLocation>
        <location evidence="1">Cell membrane</location>
        <topology evidence="1">Multi-pass membrane protein</topology>
    </subcellularLocation>
</comment>
<evidence type="ECO:0000313" key="9">
    <source>
        <dbReference type="EMBL" id="TPH34980.1"/>
    </source>
</evidence>
<comment type="similarity">
    <text evidence="2">Belongs to the polysaccharide synthase family.</text>
</comment>
<evidence type="ECO:0000256" key="4">
    <source>
        <dbReference type="ARBA" id="ARBA00022692"/>
    </source>
</evidence>